<dbReference type="GO" id="GO:0042802">
    <property type="term" value="F:identical protein binding"/>
    <property type="evidence" value="ECO:0007669"/>
    <property type="project" value="TreeGrafter"/>
</dbReference>
<dbReference type="RefSeq" id="WP_041093218.1">
    <property type="nucleotide sequence ID" value="NZ_AP014680.1"/>
</dbReference>
<evidence type="ECO:0000256" key="3">
    <source>
        <dbReference type="ARBA" id="ARBA00023012"/>
    </source>
</evidence>
<dbReference type="GO" id="GO:0000160">
    <property type="term" value="P:phosphorelay signal transduction system"/>
    <property type="evidence" value="ECO:0007669"/>
    <property type="project" value="UniProtKB-KW"/>
</dbReference>
<name>A0A0A1GY33_9LACO</name>
<dbReference type="STRING" id="1291742.LOOC260_108360"/>
<feature type="transmembrane region" description="Helical" evidence="5">
    <location>
        <begin position="82"/>
        <end position="104"/>
    </location>
</feature>
<dbReference type="KEGG" id="lho:LOOC260_108360"/>
<dbReference type="PROSITE" id="PS50109">
    <property type="entry name" value="HIS_KIN"/>
    <property type="match status" value="1"/>
</dbReference>
<dbReference type="Proteomes" id="UP000031620">
    <property type="component" value="Chromosome"/>
</dbReference>
<feature type="transmembrane region" description="Helical" evidence="5">
    <location>
        <begin position="186"/>
        <end position="209"/>
    </location>
</feature>
<dbReference type="InterPro" id="IPR005467">
    <property type="entry name" value="His_kinase_dom"/>
</dbReference>
<keyword evidence="2 7" id="KW-0418">Kinase</keyword>
<dbReference type="AlphaFoldDB" id="A0A0A1GY33"/>
<proteinExistence type="predicted"/>
<dbReference type="EMBL" id="AP014680">
    <property type="protein sequence ID" value="BAP85376.1"/>
    <property type="molecule type" value="Genomic_DNA"/>
</dbReference>
<accession>A0A0A1GY33</accession>
<feature type="coiled-coil region" evidence="4">
    <location>
        <begin position="210"/>
        <end position="252"/>
    </location>
</feature>
<evidence type="ECO:0000256" key="1">
    <source>
        <dbReference type="ARBA" id="ARBA00022679"/>
    </source>
</evidence>
<evidence type="ECO:0000313" key="7">
    <source>
        <dbReference type="EMBL" id="BAP85376.1"/>
    </source>
</evidence>
<dbReference type="InterPro" id="IPR003594">
    <property type="entry name" value="HATPase_dom"/>
</dbReference>
<dbReference type="InterPro" id="IPR036890">
    <property type="entry name" value="HATPase_C_sf"/>
</dbReference>
<dbReference type="Pfam" id="PF14501">
    <property type="entry name" value="HATPase_c_5"/>
    <property type="match status" value="1"/>
</dbReference>
<dbReference type="Gene3D" id="3.30.565.10">
    <property type="entry name" value="Histidine kinase-like ATPase, C-terminal domain"/>
    <property type="match status" value="1"/>
</dbReference>
<keyword evidence="4" id="KW-0175">Coiled coil</keyword>
<sequence>MLYISHYVGQILDAFSLCVFFLLFFKLSVNIRSKRNYLIAIISVLIINTIDSFYNNASIPLLILTCLLFIKDTNDKFQLINNFTVSLLFTLLSTRVAFLINTIVFNQRSGILHANWILFIAIFIIVFLIAILILFFIYKKLTVLISNSKLDPKFTRIVVFYNTSLILIILIISILTMRALQIETSFLPITLFILGILLFVTGITTTVVFSRRIQQLKEEHQQKIEKDTKQYIQMLETSYENLKRSKHDFKNTLLSLEYLSQKNNYDKVYDAINEILDSQLLTTRSNEHKFDLNQIKDEFMHSIVAQKVDEAESKKITVSLEFGSTIPVLKTNRAEIVRITGILLDNAIDAANQSSKRNITIAIVNTDDNIELSIRNTVADNVKINLTKIFVSGYSTKDSSRGIGLATVRELVDQLNSKVLFNVSYDEQVNEFTATLILINNEK</sequence>
<feature type="transmembrane region" description="Helical" evidence="5">
    <location>
        <begin position="159"/>
        <end position="180"/>
    </location>
</feature>
<feature type="transmembrane region" description="Helical" evidence="5">
    <location>
        <begin position="7"/>
        <end position="25"/>
    </location>
</feature>
<keyword evidence="5" id="KW-0472">Membrane</keyword>
<dbReference type="HOGENOM" id="CLU_046138_1_0_9"/>
<evidence type="ECO:0000256" key="4">
    <source>
        <dbReference type="SAM" id="Coils"/>
    </source>
</evidence>
<keyword evidence="1" id="KW-0808">Transferase</keyword>
<protein>
    <submittedName>
        <fullName evidence="7">Histidine kinase</fullName>
    </submittedName>
</protein>
<keyword evidence="5" id="KW-0812">Transmembrane</keyword>
<gene>
    <name evidence="7" type="ORF">LOOC260_108360</name>
</gene>
<feature type="transmembrane region" description="Helical" evidence="5">
    <location>
        <begin position="37"/>
        <end position="70"/>
    </location>
</feature>
<reference evidence="7 8" key="1">
    <citation type="submission" date="2014-11" db="EMBL/GenBank/DDBJ databases">
        <title>Complete genome sequence and analysis of Lactobacillus hokkaidonensis LOOC260T.</title>
        <authorList>
            <person name="Tanizawa Y."/>
            <person name="Tohno M."/>
            <person name="Kaminuma E."/>
            <person name="Nakamura Y."/>
            <person name="Arita M."/>
        </authorList>
    </citation>
    <scope>NUCLEOTIDE SEQUENCE [LARGE SCALE GENOMIC DNA]</scope>
    <source>
        <strain evidence="7 8">LOOC260</strain>
    </source>
</reference>
<dbReference type="InterPro" id="IPR032834">
    <property type="entry name" value="NatK-like_C"/>
</dbReference>
<evidence type="ECO:0000256" key="5">
    <source>
        <dbReference type="SAM" id="Phobius"/>
    </source>
</evidence>
<feature type="transmembrane region" description="Helical" evidence="5">
    <location>
        <begin position="116"/>
        <end position="138"/>
    </location>
</feature>
<keyword evidence="5" id="KW-1133">Transmembrane helix</keyword>
<evidence type="ECO:0000259" key="6">
    <source>
        <dbReference type="PROSITE" id="PS50109"/>
    </source>
</evidence>
<evidence type="ECO:0000313" key="8">
    <source>
        <dbReference type="Proteomes" id="UP000031620"/>
    </source>
</evidence>
<dbReference type="GO" id="GO:0016301">
    <property type="term" value="F:kinase activity"/>
    <property type="evidence" value="ECO:0007669"/>
    <property type="project" value="UniProtKB-KW"/>
</dbReference>
<evidence type="ECO:0000256" key="2">
    <source>
        <dbReference type="ARBA" id="ARBA00022777"/>
    </source>
</evidence>
<feature type="domain" description="Histidine kinase" evidence="6">
    <location>
        <begin position="223"/>
        <end position="440"/>
    </location>
</feature>
<dbReference type="SUPFAM" id="SSF55874">
    <property type="entry name" value="ATPase domain of HSP90 chaperone/DNA topoisomerase II/histidine kinase"/>
    <property type="match status" value="1"/>
</dbReference>
<organism evidence="7 8">
    <name type="scientific">Paucilactobacillus hokkaidonensis JCM 18461</name>
    <dbReference type="NCBI Taxonomy" id="1291742"/>
    <lineage>
        <taxon>Bacteria</taxon>
        <taxon>Bacillati</taxon>
        <taxon>Bacillota</taxon>
        <taxon>Bacilli</taxon>
        <taxon>Lactobacillales</taxon>
        <taxon>Lactobacillaceae</taxon>
        <taxon>Paucilactobacillus</taxon>
    </lineage>
</organism>
<keyword evidence="3" id="KW-0902">Two-component regulatory system</keyword>
<dbReference type="PANTHER" id="PTHR40448">
    <property type="entry name" value="TWO-COMPONENT SENSOR HISTIDINE KINASE"/>
    <property type="match status" value="1"/>
</dbReference>
<dbReference type="PANTHER" id="PTHR40448:SF1">
    <property type="entry name" value="TWO-COMPONENT SENSOR HISTIDINE KINASE"/>
    <property type="match status" value="1"/>
</dbReference>
<dbReference type="SMART" id="SM00387">
    <property type="entry name" value="HATPase_c"/>
    <property type="match status" value="1"/>
</dbReference>